<dbReference type="GO" id="GO:0031123">
    <property type="term" value="P:RNA 3'-end processing"/>
    <property type="evidence" value="ECO:0007669"/>
    <property type="project" value="InterPro"/>
</dbReference>
<dbReference type="FunFam" id="1.10.1410.10:FF:000001">
    <property type="entry name" value="Putative poly(A) polymerase gamma"/>
    <property type="match status" value="1"/>
</dbReference>
<protein>
    <recommendedName>
        <fullName evidence="13">Poly(A) polymerase</fullName>
        <ecNumber evidence="13">2.7.7.19</ecNumber>
    </recommendedName>
</protein>
<proteinExistence type="inferred from homology"/>
<feature type="region of interest" description="Disordered" evidence="16">
    <location>
        <begin position="1"/>
        <end position="22"/>
    </location>
</feature>
<evidence type="ECO:0000256" key="2">
    <source>
        <dbReference type="ARBA" id="ARBA00004123"/>
    </source>
</evidence>
<feature type="binding site" evidence="14">
    <location>
        <begin position="102"/>
        <end position="104"/>
    </location>
    <ligand>
        <name>ATP</name>
        <dbReference type="ChEBI" id="CHEBI:30616"/>
    </ligand>
</feature>
<dbReference type="GO" id="GO:0005524">
    <property type="term" value="F:ATP binding"/>
    <property type="evidence" value="ECO:0007669"/>
    <property type="project" value="UniProtKB-UniRule"/>
</dbReference>
<dbReference type="EC" id="2.7.7.19" evidence="13"/>
<reference evidence="22" key="4">
    <citation type="submission" date="2020-04" db="EMBL/GenBank/DDBJ databases">
        <authorList>
            <person name="Santos R.A.C."/>
            <person name="Steenwyk J.L."/>
            <person name="Rivero-Menendez O."/>
            <person name="Mead M.E."/>
            <person name="Silva L.P."/>
            <person name="Bastos R.W."/>
            <person name="Alastruey-Izquierdo A."/>
            <person name="Goldman G.H."/>
            <person name="Rokas A."/>
        </authorList>
    </citation>
    <scope>NUCLEOTIDE SEQUENCE</scope>
    <source>
        <strain evidence="22">CNM-CM8927</strain>
    </source>
</reference>
<feature type="region of interest" description="Disordered" evidence="16">
    <location>
        <begin position="546"/>
        <end position="600"/>
    </location>
</feature>
<evidence type="ECO:0000256" key="5">
    <source>
        <dbReference type="ARBA" id="ARBA00022679"/>
    </source>
</evidence>
<dbReference type="Pfam" id="PF04926">
    <property type="entry name" value="PAP_RNA-bind"/>
    <property type="match status" value="1"/>
</dbReference>
<evidence type="ECO:0000256" key="15">
    <source>
        <dbReference type="PIRSR" id="PIRSR018425-2"/>
    </source>
</evidence>
<keyword evidence="12 13" id="KW-0539">Nucleus</keyword>
<dbReference type="EMBL" id="BCLY01000016">
    <property type="protein sequence ID" value="GAQ10432.1"/>
    <property type="molecule type" value="Genomic_DNA"/>
</dbReference>
<dbReference type="FunFam" id="3.30.460.10:FF:000002">
    <property type="entry name" value="Poly(A) polymerase alpha, putative"/>
    <property type="match status" value="1"/>
</dbReference>
<dbReference type="SUPFAM" id="SSF55003">
    <property type="entry name" value="PAP/Archaeal CCA-adding enzyme, C-terminal domain"/>
    <property type="match status" value="1"/>
</dbReference>
<keyword evidence="6 15" id="KW-0479">Metal-binding</keyword>
<feature type="binding site" evidence="14">
    <location>
        <begin position="238"/>
        <end position="239"/>
    </location>
    <ligand>
        <name>ATP</name>
        <dbReference type="ChEBI" id="CHEBI:30616"/>
    </ligand>
</feature>
<evidence type="ECO:0000256" key="6">
    <source>
        <dbReference type="ARBA" id="ARBA00022723"/>
    </source>
</evidence>
<feature type="binding site" evidence="15">
    <location>
        <position position="104"/>
    </location>
    <ligand>
        <name>Mg(2+)</name>
        <dbReference type="ChEBI" id="CHEBI:18420"/>
        <label>2</label>
        <note>catalytic</note>
    </ligand>
</feature>
<comment type="caution">
    <text evidence="20">The sequence shown here is derived from an EMBL/GenBank/DDBJ whole genome shotgun (WGS) entry which is preliminary data.</text>
</comment>
<feature type="compositionally biased region" description="Basic and acidic residues" evidence="16">
    <location>
        <begin position="563"/>
        <end position="574"/>
    </location>
</feature>
<dbReference type="Proteomes" id="UP000051487">
    <property type="component" value="Unassembled WGS sequence"/>
</dbReference>
<comment type="cofactor">
    <cofactor evidence="15">
        <name>Mg(2+)</name>
        <dbReference type="ChEBI" id="CHEBI:18420"/>
    </cofactor>
    <text evidence="15">Binds 2 magnesium ions. Also active with manganese.</text>
</comment>
<keyword evidence="8 13" id="KW-0067">ATP-binding</keyword>
<dbReference type="FunFam" id="3.30.70.590:FF:000003">
    <property type="entry name" value="Poly(A) polymerase"/>
    <property type="match status" value="1"/>
</dbReference>
<keyword evidence="10" id="KW-0694">RNA-binding</keyword>
<dbReference type="InterPro" id="IPR048840">
    <property type="entry name" value="PolA_pol_NTPase"/>
</dbReference>
<evidence type="ECO:0000313" key="23">
    <source>
        <dbReference type="Proteomes" id="UP000051487"/>
    </source>
</evidence>
<feature type="binding site" evidence="15">
    <location>
        <position position="159"/>
    </location>
    <ligand>
        <name>Mg(2+)</name>
        <dbReference type="ChEBI" id="CHEBI:18420"/>
        <label>2</label>
        <note>catalytic</note>
    </ligand>
</feature>
<feature type="binding site" evidence="14">
    <location>
        <position position="229"/>
    </location>
    <ligand>
        <name>ATP</name>
        <dbReference type="ChEBI" id="CHEBI:30616"/>
    </ligand>
</feature>
<dbReference type="GO" id="GO:0005634">
    <property type="term" value="C:nucleus"/>
    <property type="evidence" value="ECO:0007669"/>
    <property type="project" value="UniProtKB-SubCell"/>
</dbReference>
<keyword evidence="5 13" id="KW-0808">Transferase</keyword>
<keyword evidence="7 13" id="KW-0547">Nucleotide-binding</keyword>
<evidence type="ECO:0000313" key="21">
    <source>
        <dbReference type="EMBL" id="GFF91486.1"/>
    </source>
</evidence>
<reference evidence="22" key="2">
    <citation type="journal article" date="2020" name="bioRxiv">
        <title>Genomic and phenotypic heterogeneity of clinical isolates of the human pathogens Aspergillus fumigatus, Aspergillus lentulus and Aspergillus fumigatiaffinis.</title>
        <authorList>
            <person name="dos Santos R.A.C."/>
            <person name="Steenwyk J.L."/>
            <person name="Rivero-Menendez O."/>
            <person name="Mead M.E."/>
            <person name="Silva L.P."/>
            <person name="Bastos R.W."/>
            <person name="Alastruey-Izquierdo A."/>
            <person name="Goldman G.H."/>
            <person name="Rokas A."/>
        </authorList>
    </citation>
    <scope>NUCLEOTIDE SEQUENCE</scope>
    <source>
        <strain evidence="22">CNM-CM8927</strain>
    </source>
</reference>
<feature type="binding site" evidence="15">
    <location>
        <position position="102"/>
    </location>
    <ligand>
        <name>Mg(2+)</name>
        <dbReference type="ChEBI" id="CHEBI:18420"/>
        <label>1</label>
        <note>catalytic</note>
    </ligand>
</feature>
<keyword evidence="4 13" id="KW-0507">mRNA processing</keyword>
<dbReference type="PANTHER" id="PTHR10682:SF10">
    <property type="entry name" value="POLYNUCLEOTIDE ADENYLYLTRANSFERASE"/>
    <property type="match status" value="1"/>
</dbReference>
<comment type="similarity">
    <text evidence="3 13">Belongs to the poly(A) polymerase family.</text>
</comment>
<dbReference type="Gene3D" id="3.30.460.10">
    <property type="entry name" value="Beta Polymerase, domain 2"/>
    <property type="match status" value="1"/>
</dbReference>
<evidence type="ECO:0000256" key="4">
    <source>
        <dbReference type="ARBA" id="ARBA00022664"/>
    </source>
</evidence>
<feature type="binding site" evidence="14">
    <location>
        <position position="220"/>
    </location>
    <ligand>
        <name>ATP</name>
        <dbReference type="ChEBI" id="CHEBI:30616"/>
    </ligand>
</feature>
<dbReference type="PANTHER" id="PTHR10682">
    <property type="entry name" value="POLY A POLYMERASE"/>
    <property type="match status" value="1"/>
</dbReference>
<evidence type="ECO:0000256" key="10">
    <source>
        <dbReference type="ARBA" id="ARBA00022884"/>
    </source>
</evidence>
<name>A0AAN4PPV0_ASPLE</name>
<dbReference type="InterPro" id="IPR014492">
    <property type="entry name" value="PolyA_polymerase"/>
</dbReference>
<evidence type="ECO:0000256" key="9">
    <source>
        <dbReference type="ARBA" id="ARBA00022842"/>
    </source>
</evidence>
<dbReference type="InterPro" id="IPR011068">
    <property type="entry name" value="NuclTrfase_I-like_C"/>
</dbReference>
<comment type="subcellular location">
    <subcellularLocation>
        <location evidence="2 13">Nucleus</location>
    </subcellularLocation>
</comment>
<evidence type="ECO:0000256" key="12">
    <source>
        <dbReference type="ARBA" id="ARBA00023242"/>
    </source>
</evidence>
<dbReference type="SUPFAM" id="SSF81301">
    <property type="entry name" value="Nucleotidyltransferase"/>
    <property type="match status" value="1"/>
</dbReference>
<evidence type="ECO:0000256" key="8">
    <source>
        <dbReference type="ARBA" id="ARBA00022840"/>
    </source>
</evidence>
<dbReference type="GO" id="GO:0006397">
    <property type="term" value="P:mRNA processing"/>
    <property type="evidence" value="ECO:0007669"/>
    <property type="project" value="UniProtKB-KW"/>
</dbReference>
<dbReference type="InterPro" id="IPR007012">
    <property type="entry name" value="PolA_pol_cen_dom"/>
</dbReference>
<feature type="domain" description="Poly(A) polymerase nucleotidyltransferase" evidence="19">
    <location>
        <begin position="10"/>
        <end position="206"/>
    </location>
</feature>
<evidence type="ECO:0000256" key="14">
    <source>
        <dbReference type="PIRSR" id="PIRSR018425-1"/>
    </source>
</evidence>
<evidence type="ECO:0000256" key="3">
    <source>
        <dbReference type="ARBA" id="ARBA00010912"/>
    </source>
</evidence>
<dbReference type="Proteomes" id="UP000649114">
    <property type="component" value="Unassembled WGS sequence"/>
</dbReference>
<reference evidence="20 23" key="1">
    <citation type="submission" date="2015-11" db="EMBL/GenBank/DDBJ databases">
        <title>Aspergillus lentulus strain IFM 54703T.</title>
        <authorList>
            <person name="Kusuya Y."/>
            <person name="Sakai K."/>
            <person name="Kamei K."/>
            <person name="Takahashi H."/>
            <person name="Yaguchi T."/>
        </authorList>
    </citation>
    <scope>NUCLEOTIDE SEQUENCE [LARGE SCALE GENOMIC DNA]</scope>
    <source>
        <strain evidence="20 23">IFM 54703</strain>
    </source>
</reference>
<dbReference type="AlphaFoldDB" id="A0AAN4PPV0"/>
<evidence type="ECO:0000313" key="22">
    <source>
        <dbReference type="EMBL" id="KAF4202234.1"/>
    </source>
</evidence>
<comment type="function">
    <text evidence="13">Polymerase that creates the 3'-poly(A) tail of mRNA's.</text>
</comment>
<feature type="binding site" evidence="15">
    <location>
        <position position="102"/>
    </location>
    <ligand>
        <name>Mg(2+)</name>
        <dbReference type="ChEBI" id="CHEBI:18420"/>
        <label>2</label>
        <note>catalytic</note>
    </ligand>
</feature>
<feature type="binding site" evidence="14">
    <location>
        <position position="159"/>
    </location>
    <ligand>
        <name>ATP</name>
        <dbReference type="ChEBI" id="CHEBI:30616"/>
    </ligand>
</feature>
<dbReference type="Gene3D" id="3.30.70.590">
    <property type="entry name" value="Poly(A) polymerase predicted RNA binding domain"/>
    <property type="match status" value="1"/>
</dbReference>
<evidence type="ECO:0000256" key="7">
    <source>
        <dbReference type="ARBA" id="ARBA00022741"/>
    </source>
</evidence>
<accession>A0AAN4PPV0</accession>
<dbReference type="Pfam" id="PF04928">
    <property type="entry name" value="PAP_central"/>
    <property type="match status" value="1"/>
</dbReference>
<dbReference type="Gene3D" id="1.10.1410.10">
    <property type="match status" value="1"/>
</dbReference>
<organism evidence="20 23">
    <name type="scientific">Aspergillus lentulus</name>
    <dbReference type="NCBI Taxonomy" id="293939"/>
    <lineage>
        <taxon>Eukaryota</taxon>
        <taxon>Fungi</taxon>
        <taxon>Dikarya</taxon>
        <taxon>Ascomycota</taxon>
        <taxon>Pezizomycotina</taxon>
        <taxon>Eurotiomycetes</taxon>
        <taxon>Eurotiomycetidae</taxon>
        <taxon>Eurotiales</taxon>
        <taxon>Aspergillaceae</taxon>
        <taxon>Aspergillus</taxon>
        <taxon>Aspergillus subgen. Fumigati</taxon>
    </lineage>
</organism>
<evidence type="ECO:0000313" key="20">
    <source>
        <dbReference type="EMBL" id="GAQ10432.1"/>
    </source>
</evidence>
<evidence type="ECO:0000256" key="11">
    <source>
        <dbReference type="ARBA" id="ARBA00023211"/>
    </source>
</evidence>
<feature type="compositionally biased region" description="Polar residues" evidence="16">
    <location>
        <begin position="587"/>
        <end position="600"/>
    </location>
</feature>
<evidence type="ECO:0000313" key="24">
    <source>
        <dbReference type="Proteomes" id="UP000465220"/>
    </source>
</evidence>
<feature type="domain" description="Poly(A) polymerase central" evidence="18">
    <location>
        <begin position="211"/>
        <end position="355"/>
    </location>
</feature>
<dbReference type="Pfam" id="PF20750">
    <property type="entry name" value="PAP_NTPase"/>
    <property type="match status" value="1"/>
</dbReference>
<dbReference type="EMBL" id="JAAAPU010000111">
    <property type="protein sequence ID" value="KAF4202234.1"/>
    <property type="molecule type" value="Genomic_DNA"/>
</dbReference>
<gene>
    <name evidence="20" type="ORF">ALT_7753</name>
    <name evidence="22" type="ORF">CNMCM8927_000491</name>
    <name evidence="21" type="ORF">IFM60648_09422</name>
</gene>
<evidence type="ECO:0000259" key="19">
    <source>
        <dbReference type="Pfam" id="PF20750"/>
    </source>
</evidence>
<evidence type="ECO:0000256" key="16">
    <source>
        <dbReference type="SAM" id="MobiDB-lite"/>
    </source>
</evidence>
<dbReference type="Proteomes" id="UP000465220">
    <property type="component" value="Unassembled WGS sequence"/>
</dbReference>
<reference evidence="21 24" key="3">
    <citation type="submission" date="2020-01" db="EMBL/GenBank/DDBJ databases">
        <title>Draft genome sequence of Aspergillus lentulus IFM 60648.</title>
        <authorList>
            <person name="Takahashi H."/>
            <person name="Yaguchi T."/>
        </authorList>
    </citation>
    <scope>NUCLEOTIDE SEQUENCE [LARGE SCALE GENOMIC DNA]</scope>
    <source>
        <strain evidence="21 24">IFM 60648</strain>
    </source>
</reference>
<evidence type="ECO:0000259" key="17">
    <source>
        <dbReference type="Pfam" id="PF04926"/>
    </source>
</evidence>
<keyword evidence="24" id="KW-1185">Reference proteome</keyword>
<feature type="binding site" evidence="15">
    <location>
        <position position="104"/>
    </location>
    <ligand>
        <name>Mg(2+)</name>
        <dbReference type="ChEBI" id="CHEBI:18420"/>
        <label>1</label>
        <note>catalytic</note>
    </ligand>
</feature>
<dbReference type="CDD" id="cd05402">
    <property type="entry name" value="NT_PAP_TUTase"/>
    <property type="match status" value="1"/>
</dbReference>
<dbReference type="InterPro" id="IPR007010">
    <property type="entry name" value="PolA_pol_RNA-bd_dom"/>
</dbReference>
<evidence type="ECO:0000259" key="18">
    <source>
        <dbReference type="Pfam" id="PF04928"/>
    </source>
</evidence>
<dbReference type="GO" id="GO:0046872">
    <property type="term" value="F:metal ion binding"/>
    <property type="evidence" value="ECO:0007669"/>
    <property type="project" value="UniProtKB-KW"/>
</dbReference>
<dbReference type="SUPFAM" id="SSF81631">
    <property type="entry name" value="PAP/OAS1 substrate-binding domain"/>
    <property type="match status" value="1"/>
</dbReference>
<evidence type="ECO:0000256" key="13">
    <source>
        <dbReference type="PIRNR" id="PIRNR018425"/>
    </source>
</evidence>
<keyword evidence="9 15" id="KW-0460">Magnesium</keyword>
<comment type="catalytic activity">
    <reaction evidence="13">
        <text>RNA(n) + ATP = RNA(n)-3'-adenine ribonucleotide + diphosphate</text>
        <dbReference type="Rhea" id="RHEA:11332"/>
        <dbReference type="Rhea" id="RHEA-COMP:14527"/>
        <dbReference type="Rhea" id="RHEA-COMP:17347"/>
        <dbReference type="ChEBI" id="CHEBI:30616"/>
        <dbReference type="ChEBI" id="CHEBI:33019"/>
        <dbReference type="ChEBI" id="CHEBI:140395"/>
        <dbReference type="ChEBI" id="CHEBI:173115"/>
        <dbReference type="EC" id="2.7.7.19"/>
    </reaction>
</comment>
<comment type="cofactor">
    <cofactor evidence="1">
        <name>Mn(2+)</name>
        <dbReference type="ChEBI" id="CHEBI:29035"/>
    </cofactor>
</comment>
<dbReference type="InterPro" id="IPR043519">
    <property type="entry name" value="NT_sf"/>
</dbReference>
<sequence length="600" mass="66408">MSTPPVRQWGVTPPISTALPTPDELAANDDLISELKAQNNFESPAETERRKQVLQLIQRVTHEFVKVVSRKKGLSPAAVEAAGGKIFTYGSYRLGVYGPGSDIDTLVVGPKHVLIDDFFSDFPPVLEKMAPPGAIEKMTPVPDAFVPIIKLELSGISIDLIFARLIVSSVPLNLDLKNNDYLRGLDEKEVRSLNGTRVTDEILELVPQQKTFRLALRAIKLWAQRRAIYSNIVGFPGGVAWAMLVARVCQLYPHATGSVIVGKFFRIMNKWAWPQPVLLKPIEDGPLQMKVWNPKIYHGDRFHLMPIITPAYPSMCATHNISMSTKAVILRELQRGGDIVDKIFLKQLTWNDLFARHSFFTQDYKYYLSITASSRTKEAEAVWSGLVESKIRHLVGALDRKPTIAVAHPFPKGFERVHIVSNEEEAEAVKNGSTKYQDKGTKTETTDERKDVAHQAAALSGVENAEVEPVGEKSANGGDSHIIYTTTYYIGLELKPLEPGASRSLDISTDAQIFKSTCTSWAGYQPGINDLSITHVRNFDLPDDVFQPGETRPTRPKKKIIKKHEAGAQKRSIESLDDASLPAAKRQVTSNGVSGTPTPA</sequence>
<dbReference type="EMBL" id="BLKI01000087">
    <property type="protein sequence ID" value="GFF91486.1"/>
    <property type="molecule type" value="Genomic_DNA"/>
</dbReference>
<evidence type="ECO:0000256" key="1">
    <source>
        <dbReference type="ARBA" id="ARBA00001936"/>
    </source>
</evidence>
<dbReference type="PIRSF" id="PIRSF018425">
    <property type="entry name" value="PolyA_polymerase"/>
    <property type="match status" value="1"/>
</dbReference>
<dbReference type="GO" id="GO:0003723">
    <property type="term" value="F:RNA binding"/>
    <property type="evidence" value="ECO:0007669"/>
    <property type="project" value="UniProtKB-UniRule"/>
</dbReference>
<feature type="region of interest" description="Disordered" evidence="16">
    <location>
        <begin position="426"/>
        <end position="449"/>
    </location>
</feature>
<dbReference type="GO" id="GO:1990817">
    <property type="term" value="F:poly(A) RNA polymerase activity"/>
    <property type="evidence" value="ECO:0007669"/>
    <property type="project" value="UniProtKB-UniRule"/>
</dbReference>
<keyword evidence="11" id="KW-0464">Manganese</keyword>
<feature type="compositionally biased region" description="Basic and acidic residues" evidence="16">
    <location>
        <begin position="436"/>
        <end position="449"/>
    </location>
</feature>
<feature type="domain" description="Poly(A) polymerase RNA-binding" evidence="17">
    <location>
        <begin position="358"/>
        <end position="554"/>
    </location>
</feature>